<dbReference type="EMBL" id="JBHSEW010000003">
    <property type="protein sequence ID" value="MFC4621457.1"/>
    <property type="molecule type" value="Genomic_DNA"/>
</dbReference>
<evidence type="ECO:0000256" key="4">
    <source>
        <dbReference type="ARBA" id="ARBA00013001"/>
    </source>
</evidence>
<evidence type="ECO:0000256" key="3">
    <source>
        <dbReference type="ARBA" id="ARBA00005854"/>
    </source>
</evidence>
<dbReference type="InterPro" id="IPR045865">
    <property type="entry name" value="ACT-like_dom_sf"/>
</dbReference>
<evidence type="ECO:0000256" key="10">
    <source>
        <dbReference type="ARBA" id="ARBA00048126"/>
    </source>
</evidence>
<dbReference type="SUPFAM" id="SSF55021">
    <property type="entry name" value="ACT-like"/>
    <property type="match status" value="1"/>
</dbReference>
<dbReference type="SUPFAM" id="SSF52283">
    <property type="entry name" value="Formate/glycerate dehydrogenase catalytic domain-like"/>
    <property type="match status" value="1"/>
</dbReference>
<dbReference type="InterPro" id="IPR029753">
    <property type="entry name" value="D-isomer_DH_CS"/>
</dbReference>
<dbReference type="NCBIfam" id="NF008759">
    <property type="entry name" value="PRK11790.1"/>
    <property type="match status" value="1"/>
</dbReference>
<dbReference type="PANTHER" id="PTHR43761:SF1">
    <property type="entry name" value="D-ISOMER SPECIFIC 2-HYDROXYACID DEHYDROGENASE CATALYTIC DOMAIN-CONTAINING PROTEIN-RELATED"/>
    <property type="match status" value="1"/>
</dbReference>
<proteinExistence type="inferred from homology"/>
<dbReference type="PROSITE" id="PS00065">
    <property type="entry name" value="D_2_HYDROXYACID_DH_1"/>
    <property type="match status" value="1"/>
</dbReference>
<evidence type="ECO:0000256" key="11">
    <source>
        <dbReference type="ARBA" id="ARBA00048731"/>
    </source>
</evidence>
<keyword evidence="15" id="KW-1185">Reference proteome</keyword>
<reference evidence="15" key="1">
    <citation type="journal article" date="2019" name="Int. J. Syst. Evol. Microbiol.">
        <title>The Global Catalogue of Microorganisms (GCM) 10K type strain sequencing project: providing services to taxonomists for standard genome sequencing and annotation.</title>
        <authorList>
            <consortium name="The Broad Institute Genomics Platform"/>
            <consortium name="The Broad Institute Genome Sequencing Center for Infectious Disease"/>
            <person name="Wu L."/>
            <person name="Ma J."/>
        </authorList>
    </citation>
    <scope>NUCLEOTIDE SEQUENCE [LARGE SCALE GENOMIC DNA]</scope>
    <source>
        <strain evidence="15">JCM 11650</strain>
    </source>
</reference>
<evidence type="ECO:0000313" key="14">
    <source>
        <dbReference type="EMBL" id="MFC4621457.1"/>
    </source>
</evidence>
<accession>A0ABV9GTY3</accession>
<dbReference type="InterPro" id="IPR036291">
    <property type="entry name" value="NAD(P)-bd_dom_sf"/>
</dbReference>
<dbReference type="InterPro" id="IPR006139">
    <property type="entry name" value="D-isomer_2_OHA_DH_cat_dom"/>
</dbReference>
<dbReference type="PROSITE" id="PS00670">
    <property type="entry name" value="D_2_HYDROXYACID_DH_2"/>
    <property type="match status" value="1"/>
</dbReference>
<sequence length="409" mass="43908">MAKTSLDKSKIKILLFEGIHESAVQTFKNAGYSNVELLAHALEGDELKQKIADVHFVGVRSRTRLTREVLDAANKLVGIGCFCIGTNQVDLVAAQEKGIVVFNAPYSNTRSVAELVLAEAILLLRGIPQKNAVAHRGGWLKSADNAFEIRGKTLGIVGYGSIGTQLSVLAEGLGMHVIFHDVVAKLPLGNAHQAASLEDLLSRSDIVTLHVPELPSTQWMMGEKEFAAMKPGSIFINAARGTVVVIDELVKTLKSGKLLGAAVDVFPVEPKGNKDEFISPLRGLDNVILTPHIGGSTMEAQANIGLEVADKLVRYSDNGTTISAVNFPEVALPEHPGQNRILHVHHNVPGVLSAINQVFAENGINVAGQYLRTHEKLGYVVIDLEPGSSALALEKLAQIPGTVRCRVLF</sequence>
<dbReference type="GO" id="GO:0004617">
    <property type="term" value="F:phosphoglycerate dehydrogenase activity"/>
    <property type="evidence" value="ECO:0007669"/>
    <property type="project" value="UniProtKB-EC"/>
</dbReference>
<dbReference type="Proteomes" id="UP001595967">
    <property type="component" value="Unassembled WGS sequence"/>
</dbReference>
<comment type="catalytic activity">
    <reaction evidence="10">
        <text>(R)-2-hydroxyglutarate + NAD(+) = 2-oxoglutarate + NADH + H(+)</text>
        <dbReference type="Rhea" id="RHEA:49612"/>
        <dbReference type="ChEBI" id="CHEBI:15378"/>
        <dbReference type="ChEBI" id="CHEBI:15801"/>
        <dbReference type="ChEBI" id="CHEBI:16810"/>
        <dbReference type="ChEBI" id="CHEBI:57540"/>
        <dbReference type="ChEBI" id="CHEBI:57945"/>
        <dbReference type="EC" id="1.1.1.399"/>
    </reaction>
</comment>
<gene>
    <name evidence="14" type="primary">serA</name>
    <name evidence="14" type="ORF">ACFO3A_04440</name>
</gene>
<evidence type="ECO:0000256" key="1">
    <source>
        <dbReference type="ARBA" id="ARBA00003800"/>
    </source>
</evidence>
<protein>
    <recommendedName>
        <fullName evidence="6">D-3-phosphoglycerate dehydrogenase</fullName>
        <ecNumber evidence="4">1.1.1.399</ecNumber>
        <ecNumber evidence="5">1.1.1.95</ecNumber>
    </recommendedName>
    <alternativeName>
        <fullName evidence="9">2-oxoglutarate reductase</fullName>
    </alternativeName>
</protein>
<evidence type="ECO:0000256" key="9">
    <source>
        <dbReference type="ARBA" id="ARBA00030455"/>
    </source>
</evidence>
<comment type="catalytic activity">
    <reaction evidence="11">
        <text>(2R)-3-phosphoglycerate + NAD(+) = 3-phosphooxypyruvate + NADH + H(+)</text>
        <dbReference type="Rhea" id="RHEA:12641"/>
        <dbReference type="ChEBI" id="CHEBI:15378"/>
        <dbReference type="ChEBI" id="CHEBI:18110"/>
        <dbReference type="ChEBI" id="CHEBI:57540"/>
        <dbReference type="ChEBI" id="CHEBI:57945"/>
        <dbReference type="ChEBI" id="CHEBI:58272"/>
        <dbReference type="EC" id="1.1.1.95"/>
    </reaction>
</comment>
<evidence type="ECO:0000313" key="15">
    <source>
        <dbReference type="Proteomes" id="UP001595967"/>
    </source>
</evidence>
<dbReference type="InterPro" id="IPR029752">
    <property type="entry name" value="D-isomer_DH_CS1"/>
</dbReference>
<dbReference type="PROSITE" id="PS51671">
    <property type="entry name" value="ACT"/>
    <property type="match status" value="1"/>
</dbReference>
<evidence type="ECO:0000256" key="8">
    <source>
        <dbReference type="ARBA" id="ARBA00023027"/>
    </source>
</evidence>
<dbReference type="Pfam" id="PF00389">
    <property type="entry name" value="2-Hacid_dh"/>
    <property type="match status" value="1"/>
</dbReference>
<evidence type="ECO:0000259" key="13">
    <source>
        <dbReference type="PROSITE" id="PS51671"/>
    </source>
</evidence>
<dbReference type="CDD" id="cd12176">
    <property type="entry name" value="PGDH_3"/>
    <property type="match status" value="1"/>
</dbReference>
<dbReference type="PROSITE" id="PS00671">
    <property type="entry name" value="D_2_HYDROXYACID_DH_3"/>
    <property type="match status" value="1"/>
</dbReference>
<feature type="domain" description="ACT" evidence="13">
    <location>
        <begin position="340"/>
        <end position="409"/>
    </location>
</feature>
<dbReference type="SUPFAM" id="SSF51735">
    <property type="entry name" value="NAD(P)-binding Rossmann-fold domains"/>
    <property type="match status" value="1"/>
</dbReference>
<dbReference type="RefSeq" id="WP_377724349.1">
    <property type="nucleotide sequence ID" value="NZ_JBHSEW010000003.1"/>
</dbReference>
<dbReference type="PANTHER" id="PTHR43761">
    <property type="entry name" value="D-ISOMER SPECIFIC 2-HYDROXYACID DEHYDROGENASE FAMILY PROTEIN (AFU_ORTHOLOGUE AFUA_1G13630)"/>
    <property type="match status" value="1"/>
</dbReference>
<dbReference type="Gene3D" id="3.40.50.720">
    <property type="entry name" value="NAD(P)-binding Rossmann-like Domain"/>
    <property type="match status" value="2"/>
</dbReference>
<dbReference type="EC" id="1.1.1.399" evidence="4"/>
<organism evidence="14 15">
    <name type="scientific">Comamonas nitrativorans</name>
    <dbReference type="NCBI Taxonomy" id="108437"/>
    <lineage>
        <taxon>Bacteria</taxon>
        <taxon>Pseudomonadati</taxon>
        <taxon>Pseudomonadota</taxon>
        <taxon>Betaproteobacteria</taxon>
        <taxon>Burkholderiales</taxon>
        <taxon>Comamonadaceae</taxon>
        <taxon>Comamonas</taxon>
    </lineage>
</organism>
<dbReference type="InterPro" id="IPR050418">
    <property type="entry name" value="D-iso_2-hydroxyacid_DH_PdxB"/>
</dbReference>
<name>A0ABV9GTY3_9BURK</name>
<evidence type="ECO:0000256" key="7">
    <source>
        <dbReference type="ARBA" id="ARBA00023002"/>
    </source>
</evidence>
<dbReference type="Pfam" id="PF02826">
    <property type="entry name" value="2-Hacid_dh_C"/>
    <property type="match status" value="1"/>
</dbReference>
<dbReference type="InterPro" id="IPR006140">
    <property type="entry name" value="D-isomer_DH_NAD-bd"/>
</dbReference>
<evidence type="ECO:0000256" key="2">
    <source>
        <dbReference type="ARBA" id="ARBA00005216"/>
    </source>
</evidence>
<evidence type="ECO:0000256" key="12">
    <source>
        <dbReference type="RuleBase" id="RU003719"/>
    </source>
</evidence>
<evidence type="ECO:0000256" key="5">
    <source>
        <dbReference type="ARBA" id="ARBA00013143"/>
    </source>
</evidence>
<comment type="function">
    <text evidence="1">Catalyzes the reversible oxidation of 3-phospho-D-glycerate to 3-phosphonooxypyruvate, the first step of the phosphorylated L-serine biosynthesis pathway. Also catalyzes the reversible oxidation of 2-hydroxyglutarate to 2-oxoglutarate.</text>
</comment>
<keyword evidence="7 12" id="KW-0560">Oxidoreductase</keyword>
<dbReference type="EC" id="1.1.1.95" evidence="5"/>
<evidence type="ECO:0000256" key="6">
    <source>
        <dbReference type="ARBA" id="ARBA00021582"/>
    </source>
</evidence>
<comment type="caution">
    <text evidence="14">The sequence shown here is derived from an EMBL/GenBank/DDBJ whole genome shotgun (WGS) entry which is preliminary data.</text>
</comment>
<keyword evidence="8" id="KW-0520">NAD</keyword>
<dbReference type="InterPro" id="IPR002912">
    <property type="entry name" value="ACT_dom"/>
</dbReference>
<dbReference type="CDD" id="cd04901">
    <property type="entry name" value="ACT_3PGDH"/>
    <property type="match status" value="1"/>
</dbReference>
<dbReference type="Gene3D" id="3.30.70.260">
    <property type="match status" value="1"/>
</dbReference>
<dbReference type="Pfam" id="PF22629">
    <property type="entry name" value="ACT_AHAS_ss"/>
    <property type="match status" value="1"/>
</dbReference>
<comment type="similarity">
    <text evidence="3 12">Belongs to the D-isomer specific 2-hydroxyacid dehydrogenase family.</text>
</comment>
<dbReference type="InterPro" id="IPR054480">
    <property type="entry name" value="AHAS_small-like_ACT"/>
</dbReference>
<comment type="pathway">
    <text evidence="2">Amino-acid biosynthesis; L-serine biosynthesis; L-serine from 3-phospho-D-glycerate: step 1/3.</text>
</comment>